<keyword evidence="5 6" id="KW-0472">Membrane</keyword>
<accession>A0A7K6HS29</accession>
<dbReference type="InterPro" id="IPR051337">
    <property type="entry name" value="OPA_Antiporter"/>
</dbReference>
<feature type="transmembrane region" description="Helical" evidence="6">
    <location>
        <begin position="220"/>
        <end position="239"/>
    </location>
</feature>
<gene>
    <name evidence="8" type="primary">Slc37a4</name>
    <name evidence="8" type="ORF">DASBRO_R08860</name>
</gene>
<evidence type="ECO:0000256" key="4">
    <source>
        <dbReference type="ARBA" id="ARBA00022989"/>
    </source>
</evidence>
<dbReference type="PROSITE" id="PS00942">
    <property type="entry name" value="GLPT"/>
    <property type="match status" value="1"/>
</dbReference>
<dbReference type="InterPro" id="IPR000849">
    <property type="entry name" value="Sugar_P_transporter"/>
</dbReference>
<keyword evidence="3 6" id="KW-0812">Transmembrane</keyword>
<feature type="domain" description="Major facilitator superfamily (MFS) profile" evidence="7">
    <location>
        <begin position="13"/>
        <end position="420"/>
    </location>
</feature>
<evidence type="ECO:0000256" key="1">
    <source>
        <dbReference type="ARBA" id="ARBA00004127"/>
    </source>
</evidence>
<dbReference type="InterPro" id="IPR020846">
    <property type="entry name" value="MFS_dom"/>
</dbReference>
<dbReference type="FunFam" id="1.20.1250.20:FF:000111">
    <property type="entry name" value="Solute carrier family 37 member 4"/>
    <property type="match status" value="1"/>
</dbReference>
<proteinExistence type="inferred from homology"/>
<evidence type="ECO:0000313" key="8">
    <source>
        <dbReference type="EMBL" id="NWV78228.1"/>
    </source>
</evidence>
<feature type="non-terminal residue" evidence="8">
    <location>
        <position position="430"/>
    </location>
</feature>
<dbReference type="InterPro" id="IPR021159">
    <property type="entry name" value="Sugar-P_transporter_CS"/>
</dbReference>
<dbReference type="GO" id="GO:0061513">
    <property type="term" value="F:glucose 6-phosphate:phosphate antiporter activity"/>
    <property type="evidence" value="ECO:0007669"/>
    <property type="project" value="TreeGrafter"/>
</dbReference>
<evidence type="ECO:0000259" key="7">
    <source>
        <dbReference type="PROSITE" id="PS50850"/>
    </source>
</evidence>
<comment type="similarity">
    <text evidence="2">Belongs to the major facilitator superfamily. Organophosphate:Pi antiporter (OPA) (TC 2.A.1.4) family.</text>
</comment>
<evidence type="ECO:0000256" key="6">
    <source>
        <dbReference type="SAM" id="Phobius"/>
    </source>
</evidence>
<feature type="transmembrane region" description="Helical" evidence="6">
    <location>
        <begin position="168"/>
        <end position="187"/>
    </location>
</feature>
<comment type="subcellular location">
    <subcellularLocation>
        <location evidence="1">Endomembrane system</location>
        <topology evidence="1">Multi-pass membrane protein</topology>
    </subcellularLocation>
</comment>
<dbReference type="GO" id="GO:0005789">
    <property type="term" value="C:endoplasmic reticulum membrane"/>
    <property type="evidence" value="ECO:0007669"/>
    <property type="project" value="TreeGrafter"/>
</dbReference>
<keyword evidence="4 6" id="KW-1133">Transmembrane helix</keyword>
<dbReference type="AlphaFoldDB" id="A0A7K6HS29"/>
<dbReference type="GO" id="GO:0035435">
    <property type="term" value="P:phosphate ion transmembrane transport"/>
    <property type="evidence" value="ECO:0007669"/>
    <property type="project" value="TreeGrafter"/>
</dbReference>
<dbReference type="PROSITE" id="PS50850">
    <property type="entry name" value="MFS"/>
    <property type="match status" value="1"/>
</dbReference>
<comment type="caution">
    <text evidence="8">The sequence shown here is derived from an EMBL/GenBank/DDBJ whole genome shotgun (WGS) entry which is preliminary data.</text>
</comment>
<evidence type="ECO:0000313" key="9">
    <source>
        <dbReference type="Proteomes" id="UP000521322"/>
    </source>
</evidence>
<dbReference type="PANTHER" id="PTHR43826">
    <property type="entry name" value="GLUCOSE-6-PHOSPHATE EXCHANGER SLC37A4"/>
    <property type="match status" value="1"/>
</dbReference>
<feature type="transmembrane region" description="Helical" evidence="6">
    <location>
        <begin position="392"/>
        <end position="415"/>
    </location>
</feature>
<dbReference type="EMBL" id="VZRN01002591">
    <property type="protein sequence ID" value="NWV78228.1"/>
    <property type="molecule type" value="Genomic_DNA"/>
</dbReference>
<feature type="transmembrane region" description="Helical" evidence="6">
    <location>
        <begin position="303"/>
        <end position="322"/>
    </location>
</feature>
<name>A0A7K6HS29_9PASS</name>
<feature type="transmembrane region" description="Helical" evidence="6">
    <location>
        <begin position="6"/>
        <end position="26"/>
    </location>
</feature>
<evidence type="ECO:0000256" key="2">
    <source>
        <dbReference type="ARBA" id="ARBA00009598"/>
    </source>
</evidence>
<feature type="transmembrane region" description="Helical" evidence="6">
    <location>
        <begin position="367"/>
        <end position="386"/>
    </location>
</feature>
<feature type="transmembrane region" description="Helical" evidence="6">
    <location>
        <begin position="84"/>
        <end position="109"/>
    </location>
</feature>
<sequence length="430" mass="46947">MAAGGYGRYRTVIFAAMFVGYTLYYFNRKTFSFVMPAVMAEVPLGKDDLGLITSSQSAAYAISKFVSGVLSDQMSARWLFSSGLLMVGLVNVAFSWSSTVMAFAGLWFLNGLAQGLGWPPCGKILRKWFEPSQFGTWWAVLSTSMNLAGGLGPIVAALVSMNYNWRKTLSFSGFTCMVVSFVCLVLIKNEPSDVGLPNIEQGAKKGKKGSSSDNSTLTELLLSPYLWVLSTGYLVVFGVKTCCTDWGQLFLIQERGQSMLVGSSYVSALEIGGLVGSIAAGYLSDRAVAKVGLSSYGNPRHALLLSMMAGMCVSMFLFRVTVTGDSPFCLHFFFPLPVSSFPGLPYSCPERLVSTSELRTRALRRDYSFCLFFIAVGGFLAGLPFSTIAKHYSWATAFWVAEVTCITSTVAFFFLRNIRTKMGRISRKAD</sequence>
<dbReference type="PANTHER" id="PTHR43826:SF3">
    <property type="entry name" value="GLUCOSE-6-PHOSPHATE EXCHANGER SLC37A4"/>
    <property type="match status" value="1"/>
</dbReference>
<dbReference type="SUPFAM" id="SSF103473">
    <property type="entry name" value="MFS general substrate transporter"/>
    <property type="match status" value="1"/>
</dbReference>
<keyword evidence="9" id="KW-1185">Reference proteome</keyword>
<feature type="transmembrane region" description="Helical" evidence="6">
    <location>
        <begin position="137"/>
        <end position="161"/>
    </location>
</feature>
<evidence type="ECO:0000256" key="5">
    <source>
        <dbReference type="ARBA" id="ARBA00023136"/>
    </source>
</evidence>
<dbReference type="Pfam" id="PF07690">
    <property type="entry name" value="MFS_1"/>
    <property type="match status" value="1"/>
</dbReference>
<dbReference type="Proteomes" id="UP000521322">
    <property type="component" value="Unassembled WGS sequence"/>
</dbReference>
<dbReference type="Gene3D" id="1.20.1250.20">
    <property type="entry name" value="MFS general substrate transporter like domains"/>
    <property type="match status" value="2"/>
</dbReference>
<reference evidence="8 9" key="1">
    <citation type="submission" date="2019-09" db="EMBL/GenBank/DDBJ databases">
        <title>Bird 10,000 Genomes (B10K) Project - Family phase.</title>
        <authorList>
            <person name="Zhang G."/>
        </authorList>
    </citation>
    <scope>NUCLEOTIDE SEQUENCE [LARGE SCALE GENOMIC DNA]</scope>
    <source>
        <strain evidence="8">B10K-DU-029-49</strain>
        <tissue evidence="8">Liver</tissue>
    </source>
</reference>
<dbReference type="PIRSF" id="PIRSF002808">
    <property type="entry name" value="Hexose_phosphate_transp"/>
    <property type="match status" value="1"/>
</dbReference>
<feature type="transmembrane region" description="Helical" evidence="6">
    <location>
        <begin position="260"/>
        <end position="283"/>
    </location>
</feature>
<dbReference type="InterPro" id="IPR011701">
    <property type="entry name" value="MFS"/>
</dbReference>
<feature type="non-terminal residue" evidence="8">
    <location>
        <position position="1"/>
    </location>
</feature>
<dbReference type="CDD" id="cd17343">
    <property type="entry name" value="MFS_SLC37A4"/>
    <property type="match status" value="1"/>
</dbReference>
<protein>
    <submittedName>
        <fullName evidence="8">G6PT1 protein</fullName>
    </submittedName>
</protein>
<dbReference type="InterPro" id="IPR036259">
    <property type="entry name" value="MFS_trans_sf"/>
</dbReference>
<organism evidence="8 9">
    <name type="scientific">Dasyornis broadbenti</name>
    <name type="common">rufous bristle-bird</name>
    <dbReference type="NCBI Taxonomy" id="243059"/>
    <lineage>
        <taxon>Eukaryota</taxon>
        <taxon>Metazoa</taxon>
        <taxon>Chordata</taxon>
        <taxon>Craniata</taxon>
        <taxon>Vertebrata</taxon>
        <taxon>Euteleostomi</taxon>
        <taxon>Archelosauria</taxon>
        <taxon>Archosauria</taxon>
        <taxon>Dinosauria</taxon>
        <taxon>Saurischia</taxon>
        <taxon>Theropoda</taxon>
        <taxon>Coelurosauria</taxon>
        <taxon>Aves</taxon>
        <taxon>Neognathae</taxon>
        <taxon>Neoaves</taxon>
        <taxon>Telluraves</taxon>
        <taxon>Australaves</taxon>
        <taxon>Passeriformes</taxon>
        <taxon>Meliphagoidea</taxon>
        <taxon>Dasyornithidae</taxon>
        <taxon>Dasyornis</taxon>
    </lineage>
</organism>
<evidence type="ECO:0000256" key="3">
    <source>
        <dbReference type="ARBA" id="ARBA00022692"/>
    </source>
</evidence>